<dbReference type="AlphaFoldDB" id="A0A5J6ZCT0"/>
<dbReference type="OrthoDB" id="4318225at2"/>
<dbReference type="KEGG" id="cuo:CUROG_06620"/>
<dbReference type="EMBL" id="CP045032">
    <property type="protein sequence ID" value="QFQ02680.1"/>
    <property type="molecule type" value="Genomic_DNA"/>
</dbReference>
<dbReference type="SUPFAM" id="SSF53300">
    <property type="entry name" value="vWA-like"/>
    <property type="match status" value="1"/>
</dbReference>
<dbReference type="Pfam" id="PF13519">
    <property type="entry name" value="VWA_2"/>
    <property type="match status" value="1"/>
</dbReference>
<feature type="domain" description="VWFA" evidence="2">
    <location>
        <begin position="62"/>
        <end position="110"/>
    </location>
</feature>
<sequence length="164" mass="17397" precursor="true">MLHNSPHSTYFLSTPPARALTSFLPLGLTLVLLLCHASPAWAEDSKAEDSHTSGTSEGPQRLILVIDASDSMAQTDVEGGSRMNAAKAATIDVIKGLDENSDAGLIAYGPEESNTPDNPAKDLAGAGVDLAVHTAGFKVNDKAREELECIAQKNRRHLLSGRKH</sequence>
<proteinExistence type="predicted"/>
<gene>
    <name evidence="3" type="ORF">CUROG_06620</name>
</gene>
<dbReference type="InterPro" id="IPR002035">
    <property type="entry name" value="VWF_A"/>
</dbReference>
<accession>A0A5J6ZCT0</accession>
<keyword evidence="4" id="KW-1185">Reference proteome</keyword>
<organism evidence="3 4">
    <name type="scientific">Corynebacterium urogenitale</name>
    <dbReference type="NCBI Taxonomy" id="2487892"/>
    <lineage>
        <taxon>Bacteria</taxon>
        <taxon>Bacillati</taxon>
        <taxon>Actinomycetota</taxon>
        <taxon>Actinomycetes</taxon>
        <taxon>Mycobacteriales</taxon>
        <taxon>Corynebacteriaceae</taxon>
        <taxon>Corynebacterium</taxon>
    </lineage>
</organism>
<feature type="signal peptide" evidence="1">
    <location>
        <begin position="1"/>
        <end position="42"/>
    </location>
</feature>
<keyword evidence="1" id="KW-0732">Signal</keyword>
<name>A0A5J6ZCT0_9CORY</name>
<dbReference type="Gene3D" id="3.40.50.410">
    <property type="entry name" value="von Willebrand factor, type A domain"/>
    <property type="match status" value="1"/>
</dbReference>
<protein>
    <recommendedName>
        <fullName evidence="2">VWFA domain-containing protein</fullName>
    </recommendedName>
</protein>
<evidence type="ECO:0000313" key="4">
    <source>
        <dbReference type="Proteomes" id="UP000326711"/>
    </source>
</evidence>
<evidence type="ECO:0000313" key="3">
    <source>
        <dbReference type="EMBL" id="QFQ02680.1"/>
    </source>
</evidence>
<feature type="chain" id="PRO_5023945504" description="VWFA domain-containing protein" evidence="1">
    <location>
        <begin position="43"/>
        <end position="164"/>
    </location>
</feature>
<reference evidence="4" key="1">
    <citation type="submission" date="2019-10" db="EMBL/GenBank/DDBJ databases">
        <title>Complete genome sequence of Corynebacterium urogenitalis DSM 108747, isolated from the genital tract of a cow.</title>
        <authorList>
            <person name="Ruckert C."/>
            <person name="Ballas P."/>
            <person name="Wagener K."/>
            <person name="Drillich M."/>
            <person name="Kaempfer P."/>
            <person name="Busse H.-J."/>
            <person name="Ehling-Schulz M."/>
        </authorList>
    </citation>
    <scope>NUCLEOTIDE SEQUENCE [LARGE SCALE GENOMIC DNA]</scope>
    <source>
        <strain evidence="4">LMM 1652</strain>
    </source>
</reference>
<dbReference type="Proteomes" id="UP000326711">
    <property type="component" value="Chromosome"/>
</dbReference>
<evidence type="ECO:0000256" key="1">
    <source>
        <dbReference type="SAM" id="SignalP"/>
    </source>
</evidence>
<evidence type="ECO:0000259" key="2">
    <source>
        <dbReference type="Pfam" id="PF13519"/>
    </source>
</evidence>
<dbReference type="InterPro" id="IPR036465">
    <property type="entry name" value="vWFA_dom_sf"/>
</dbReference>